<dbReference type="Proteomes" id="UP000235220">
    <property type="component" value="Chromosome 11"/>
</dbReference>
<keyword evidence="5" id="KW-1185">Reference proteome</keyword>
<dbReference type="PANTHER" id="PTHR31234">
    <property type="entry name" value="LATE EMBRYOGENESIS ABUNDANT (LEA) HYDROXYPROLINE-RICH GLYCOPROTEIN FAMILY"/>
    <property type="match status" value="1"/>
</dbReference>
<evidence type="ECO:0000256" key="4">
    <source>
        <dbReference type="SAM" id="Phobius"/>
    </source>
</evidence>
<keyword evidence="2 4" id="KW-0472">Membrane</keyword>
<gene>
    <name evidence="6" type="primary">LOC108984910</name>
</gene>
<dbReference type="PANTHER" id="PTHR31234:SF68">
    <property type="entry name" value="EXPRESSED PROTEIN"/>
    <property type="match status" value="1"/>
</dbReference>
<dbReference type="GeneID" id="108984910"/>
<organism evidence="5 6">
    <name type="scientific">Juglans regia</name>
    <name type="common">English walnut</name>
    <dbReference type="NCBI Taxonomy" id="51240"/>
    <lineage>
        <taxon>Eukaryota</taxon>
        <taxon>Viridiplantae</taxon>
        <taxon>Streptophyta</taxon>
        <taxon>Embryophyta</taxon>
        <taxon>Tracheophyta</taxon>
        <taxon>Spermatophyta</taxon>
        <taxon>Magnoliopsida</taxon>
        <taxon>eudicotyledons</taxon>
        <taxon>Gunneridae</taxon>
        <taxon>Pentapetalae</taxon>
        <taxon>rosids</taxon>
        <taxon>fabids</taxon>
        <taxon>Fagales</taxon>
        <taxon>Juglandaceae</taxon>
        <taxon>Juglans</taxon>
    </lineage>
</organism>
<reference evidence="6" key="1">
    <citation type="submission" date="2025-08" db="UniProtKB">
        <authorList>
            <consortium name="RefSeq"/>
        </authorList>
    </citation>
    <scope>IDENTIFICATION</scope>
    <source>
        <tissue evidence="6">Leaves</tissue>
    </source>
</reference>
<dbReference type="OrthoDB" id="996955at2759"/>
<keyword evidence="4" id="KW-1133">Transmembrane helix</keyword>
<name>A0A2I4DZI9_JUGRE</name>
<evidence type="ECO:0000256" key="1">
    <source>
        <dbReference type="ARBA" id="ARBA00004370"/>
    </source>
</evidence>
<evidence type="ECO:0000313" key="6">
    <source>
        <dbReference type="RefSeq" id="XP_018812556.1"/>
    </source>
</evidence>
<evidence type="ECO:0000256" key="3">
    <source>
        <dbReference type="SAM" id="MobiDB-lite"/>
    </source>
</evidence>
<dbReference type="GO" id="GO:0016020">
    <property type="term" value="C:membrane"/>
    <property type="evidence" value="ECO:0007669"/>
    <property type="project" value="UniProtKB-SubCell"/>
</dbReference>
<dbReference type="GO" id="GO:0098542">
    <property type="term" value="P:defense response to other organism"/>
    <property type="evidence" value="ECO:0007669"/>
    <property type="project" value="InterPro"/>
</dbReference>
<feature type="transmembrane region" description="Helical" evidence="4">
    <location>
        <begin position="79"/>
        <end position="105"/>
    </location>
</feature>
<evidence type="ECO:0000313" key="5">
    <source>
        <dbReference type="Proteomes" id="UP000235220"/>
    </source>
</evidence>
<protein>
    <submittedName>
        <fullName evidence="6">NDR1/HIN1-like protein 13</fullName>
    </submittedName>
</protein>
<comment type="subcellular location">
    <subcellularLocation>
        <location evidence="1">Membrane</location>
    </subcellularLocation>
</comment>
<dbReference type="InterPro" id="IPR044839">
    <property type="entry name" value="NDR1-like"/>
</dbReference>
<evidence type="ECO:0000256" key="2">
    <source>
        <dbReference type="ARBA" id="ARBA00023136"/>
    </source>
</evidence>
<dbReference type="Gramene" id="Jr11_24010_p1">
    <property type="protein sequence ID" value="cds.Jr11_24010_p1"/>
    <property type="gene ID" value="Jr11_24010"/>
</dbReference>
<feature type="compositionally biased region" description="Basic and acidic residues" evidence="3">
    <location>
        <begin position="1"/>
        <end position="21"/>
    </location>
</feature>
<dbReference type="AlphaFoldDB" id="A0A2I4DZI9"/>
<dbReference type="KEGG" id="jre:108984910"/>
<proteinExistence type="predicted"/>
<dbReference type="STRING" id="51240.A0A2I4DZI9"/>
<accession>A0A2I4DZI9</accession>
<dbReference type="RefSeq" id="XP_018812556.1">
    <property type="nucleotide sequence ID" value="XM_018957011.2"/>
</dbReference>
<sequence length="266" mass="29996">MAERAPSSDHYHDPPPSEQSHHQLSAQPDDRPAFRPGTYVIQVPKDQIYRIPPPENAVIAERYRNPALRNRKKWQCSSCCLWVCISVLLVVLVLGAIVVTFQLVLINPKNPTFDVERVAVKNNSHSRNQLRSNPEYNITLRAKNPNGNVGILYKEGGVASLSFRQREIGTGNYPTFFQDHMDSTVFGIIFHGSNNVVLPTEIEKSMNSQMQKVQVTFSLKMDVPARLGNVGLLNRGSIKFVVACYFTVDTLAKDTHILSRKCHTQR</sequence>
<keyword evidence="4" id="KW-0812">Transmembrane</keyword>
<feature type="region of interest" description="Disordered" evidence="3">
    <location>
        <begin position="1"/>
        <end position="30"/>
    </location>
</feature>